<comment type="caution">
    <text evidence="1">The sequence shown here is derived from an EMBL/GenBank/DDBJ whole genome shotgun (WGS) entry which is preliminary data.</text>
</comment>
<accession>A0A9N9CHE9</accession>
<proteinExistence type="predicted"/>
<reference evidence="1" key="1">
    <citation type="submission" date="2021-06" db="EMBL/GenBank/DDBJ databases">
        <authorList>
            <person name="Kallberg Y."/>
            <person name="Tangrot J."/>
            <person name="Rosling A."/>
        </authorList>
    </citation>
    <scope>NUCLEOTIDE SEQUENCE</scope>
    <source>
        <strain evidence="1">IN212</strain>
    </source>
</reference>
<name>A0A9N9CHE9_9GLOM</name>
<sequence length="59" mass="6895">MYINKILKLDNTDYYATFQNVYGSKTTEEHRPTYMQSQAKSESISKYILIAEKIAENVI</sequence>
<dbReference type="OrthoDB" id="2430050at2759"/>
<evidence type="ECO:0000313" key="1">
    <source>
        <dbReference type="EMBL" id="CAG8603758.1"/>
    </source>
</evidence>
<dbReference type="AlphaFoldDB" id="A0A9N9CHE9"/>
<keyword evidence="2" id="KW-1185">Reference proteome</keyword>
<gene>
    <name evidence="1" type="ORF">RFULGI_LOCUS6703</name>
</gene>
<organism evidence="1 2">
    <name type="scientific">Racocetra fulgida</name>
    <dbReference type="NCBI Taxonomy" id="60492"/>
    <lineage>
        <taxon>Eukaryota</taxon>
        <taxon>Fungi</taxon>
        <taxon>Fungi incertae sedis</taxon>
        <taxon>Mucoromycota</taxon>
        <taxon>Glomeromycotina</taxon>
        <taxon>Glomeromycetes</taxon>
        <taxon>Diversisporales</taxon>
        <taxon>Gigasporaceae</taxon>
        <taxon>Racocetra</taxon>
    </lineage>
</organism>
<evidence type="ECO:0000313" key="2">
    <source>
        <dbReference type="Proteomes" id="UP000789396"/>
    </source>
</evidence>
<feature type="non-terminal residue" evidence="1">
    <location>
        <position position="59"/>
    </location>
</feature>
<dbReference type="EMBL" id="CAJVPZ010008964">
    <property type="protein sequence ID" value="CAG8603758.1"/>
    <property type="molecule type" value="Genomic_DNA"/>
</dbReference>
<dbReference type="Proteomes" id="UP000789396">
    <property type="component" value="Unassembled WGS sequence"/>
</dbReference>
<protein>
    <submittedName>
        <fullName evidence="1">519_t:CDS:1</fullName>
    </submittedName>
</protein>